<comment type="caution">
    <text evidence="2">The sequence shown here is derived from an EMBL/GenBank/DDBJ whole genome shotgun (WGS) entry which is preliminary data.</text>
</comment>
<dbReference type="AlphaFoldDB" id="A0A5C6AHE5"/>
<dbReference type="Proteomes" id="UP000317421">
    <property type="component" value="Unassembled WGS sequence"/>
</dbReference>
<feature type="compositionally biased region" description="Polar residues" evidence="1">
    <location>
        <begin position="1"/>
        <end position="11"/>
    </location>
</feature>
<organism evidence="2 3">
    <name type="scientific">Botrimarina colliarenosi</name>
    <dbReference type="NCBI Taxonomy" id="2528001"/>
    <lineage>
        <taxon>Bacteria</taxon>
        <taxon>Pseudomonadati</taxon>
        <taxon>Planctomycetota</taxon>
        <taxon>Planctomycetia</taxon>
        <taxon>Pirellulales</taxon>
        <taxon>Lacipirellulaceae</taxon>
        <taxon>Botrimarina</taxon>
    </lineage>
</organism>
<accession>A0A5C6AHE5</accession>
<dbReference type="EMBL" id="SJPR01000002">
    <property type="protein sequence ID" value="TWT97593.1"/>
    <property type="molecule type" value="Genomic_DNA"/>
</dbReference>
<reference evidence="2 3" key="1">
    <citation type="submission" date="2019-02" db="EMBL/GenBank/DDBJ databases">
        <title>Deep-cultivation of Planctomycetes and their phenomic and genomic characterization uncovers novel biology.</title>
        <authorList>
            <person name="Wiegand S."/>
            <person name="Jogler M."/>
            <person name="Boedeker C."/>
            <person name="Pinto D."/>
            <person name="Vollmers J."/>
            <person name="Rivas-Marin E."/>
            <person name="Kohn T."/>
            <person name="Peeters S.H."/>
            <person name="Heuer A."/>
            <person name="Rast P."/>
            <person name="Oberbeckmann S."/>
            <person name="Bunk B."/>
            <person name="Jeske O."/>
            <person name="Meyerdierks A."/>
            <person name="Storesund J.E."/>
            <person name="Kallscheuer N."/>
            <person name="Luecker S."/>
            <person name="Lage O.M."/>
            <person name="Pohl T."/>
            <person name="Merkel B.J."/>
            <person name="Hornburger P."/>
            <person name="Mueller R.-W."/>
            <person name="Bruemmer F."/>
            <person name="Labrenz M."/>
            <person name="Spormann A.M."/>
            <person name="Op Den Camp H."/>
            <person name="Overmann J."/>
            <person name="Amann R."/>
            <person name="Jetten M.S.M."/>
            <person name="Mascher T."/>
            <person name="Medema M.H."/>
            <person name="Devos D.P."/>
            <person name="Kaster A.-K."/>
            <person name="Ovreas L."/>
            <person name="Rohde M."/>
            <person name="Galperin M.Y."/>
            <person name="Jogler C."/>
        </authorList>
    </citation>
    <scope>NUCLEOTIDE SEQUENCE [LARGE SCALE GENOMIC DNA]</scope>
    <source>
        <strain evidence="2 3">Pla108</strain>
    </source>
</reference>
<feature type="compositionally biased region" description="Basic and acidic residues" evidence="1">
    <location>
        <begin position="41"/>
        <end position="52"/>
    </location>
</feature>
<evidence type="ECO:0000256" key="1">
    <source>
        <dbReference type="SAM" id="MobiDB-lite"/>
    </source>
</evidence>
<evidence type="ECO:0000313" key="2">
    <source>
        <dbReference type="EMBL" id="TWT97593.1"/>
    </source>
</evidence>
<gene>
    <name evidence="2" type="ORF">Pla108_17450</name>
</gene>
<proteinExistence type="predicted"/>
<feature type="region of interest" description="Disordered" evidence="1">
    <location>
        <begin position="1"/>
        <end position="52"/>
    </location>
</feature>
<name>A0A5C6AHE5_9BACT</name>
<keyword evidence="3" id="KW-1185">Reference proteome</keyword>
<sequence>MTVQWTETVESGRQKMSPPLATRARIARVPGNSTQLYQSEKMSKGRPVAEKG</sequence>
<evidence type="ECO:0000313" key="3">
    <source>
        <dbReference type="Proteomes" id="UP000317421"/>
    </source>
</evidence>
<feature type="compositionally biased region" description="Polar residues" evidence="1">
    <location>
        <begin position="31"/>
        <end position="40"/>
    </location>
</feature>
<protein>
    <submittedName>
        <fullName evidence="2">Uncharacterized protein</fullName>
    </submittedName>
</protein>